<accession>A0ABW4XTZ5</accession>
<dbReference type="RefSeq" id="WP_379829809.1">
    <property type="nucleotide sequence ID" value="NZ_JBHUHU010000001.1"/>
</dbReference>
<comment type="caution">
    <text evidence="1">The sequence shown here is derived from an EMBL/GenBank/DDBJ whole genome shotgun (WGS) entry which is preliminary data.</text>
</comment>
<dbReference type="Gene3D" id="3.20.20.80">
    <property type="entry name" value="Glycosidases"/>
    <property type="match status" value="1"/>
</dbReference>
<evidence type="ECO:0000313" key="2">
    <source>
        <dbReference type="Proteomes" id="UP001597342"/>
    </source>
</evidence>
<name>A0ABW4XTZ5_9FLAO</name>
<reference evidence="2" key="1">
    <citation type="journal article" date="2019" name="Int. J. Syst. Evol. Microbiol.">
        <title>The Global Catalogue of Microorganisms (GCM) 10K type strain sequencing project: providing services to taxonomists for standard genome sequencing and annotation.</title>
        <authorList>
            <consortium name="The Broad Institute Genomics Platform"/>
            <consortium name="The Broad Institute Genome Sequencing Center for Infectious Disease"/>
            <person name="Wu L."/>
            <person name="Ma J."/>
        </authorList>
    </citation>
    <scope>NUCLEOTIDE SEQUENCE [LARGE SCALE GENOMIC DNA]</scope>
    <source>
        <strain evidence="2">JCM 3389</strain>
    </source>
</reference>
<dbReference type="Proteomes" id="UP001597342">
    <property type="component" value="Unassembled WGS sequence"/>
</dbReference>
<proteinExistence type="predicted"/>
<sequence>MNLEGGALQGFYADKRTRWSEEFQEYLYKESLAMFDKIDGLVGMTPWILVDFQSPLRQLPGVQDGWNRKGLISEKGYKKKAFFVLRDYYNKK</sequence>
<dbReference type="SUPFAM" id="SSF51445">
    <property type="entry name" value="(Trans)glycosidases"/>
    <property type="match status" value="1"/>
</dbReference>
<evidence type="ECO:0000313" key="1">
    <source>
        <dbReference type="EMBL" id="MFD2099046.1"/>
    </source>
</evidence>
<organism evidence="1 2">
    <name type="scientific">Flagellimonas iocasae</name>
    <dbReference type="NCBI Taxonomy" id="2055905"/>
    <lineage>
        <taxon>Bacteria</taxon>
        <taxon>Pseudomonadati</taxon>
        <taxon>Bacteroidota</taxon>
        <taxon>Flavobacteriia</taxon>
        <taxon>Flavobacteriales</taxon>
        <taxon>Flavobacteriaceae</taxon>
        <taxon>Flagellimonas</taxon>
    </lineage>
</organism>
<keyword evidence="2" id="KW-1185">Reference proteome</keyword>
<protein>
    <recommendedName>
        <fullName evidence="3">Beta-glucuronidase</fullName>
    </recommendedName>
</protein>
<evidence type="ECO:0008006" key="3">
    <source>
        <dbReference type="Google" id="ProtNLM"/>
    </source>
</evidence>
<gene>
    <name evidence="1" type="ORF">ACFSJE_04615</name>
</gene>
<dbReference type="InterPro" id="IPR017853">
    <property type="entry name" value="GH"/>
</dbReference>
<dbReference type="EMBL" id="JBHUHU010000001">
    <property type="protein sequence ID" value="MFD2099046.1"/>
    <property type="molecule type" value="Genomic_DNA"/>
</dbReference>